<dbReference type="PANTHER" id="PTHR15427">
    <property type="entry name" value="EMILIN ELASTIN MICROFIBRIL INTERFACE-LOCATED PROTEIN ELASTIN MICROFIBRIL INTERFACER"/>
    <property type="match status" value="1"/>
</dbReference>
<evidence type="ECO:0000313" key="6">
    <source>
        <dbReference type="EMBL" id="CBX41726.1"/>
    </source>
</evidence>
<organism evidence="6">
    <name type="scientific">Mytilus galloprovincialis</name>
    <name type="common">Mediterranean mussel</name>
    <dbReference type="NCBI Taxonomy" id="29158"/>
    <lineage>
        <taxon>Eukaryota</taxon>
        <taxon>Metazoa</taxon>
        <taxon>Spiralia</taxon>
        <taxon>Lophotrochozoa</taxon>
        <taxon>Mollusca</taxon>
        <taxon>Bivalvia</taxon>
        <taxon>Autobranchia</taxon>
        <taxon>Pteriomorphia</taxon>
        <taxon>Mytilida</taxon>
        <taxon>Mytiloidea</taxon>
        <taxon>Mytilidae</taxon>
        <taxon>Mytilinae</taxon>
        <taxon>Mytilus</taxon>
    </lineage>
</organism>
<dbReference type="EMBL" id="FR715656">
    <property type="protein sequence ID" value="CBX41726.1"/>
    <property type="molecule type" value="mRNA"/>
</dbReference>
<protein>
    <submittedName>
        <fullName evidence="6">Putative C1q domain containing protein MgC1q77</fullName>
    </submittedName>
</protein>
<evidence type="ECO:0000256" key="1">
    <source>
        <dbReference type="ARBA" id="ARBA00004613"/>
    </source>
</evidence>
<feature type="domain" description="C1q" evidence="5">
    <location>
        <begin position="60"/>
        <end position="198"/>
    </location>
</feature>
<reference evidence="6" key="1">
    <citation type="journal article" date="2011" name="Dev. Comp. Immunol.">
        <title>The C1q domain containing proteins of the Mediterranean mussel Mytilus galloprovincialis: A widespread and diverse family of immune-related molecules.</title>
        <authorList>
            <person name="Gerdol M."/>
            <person name="Manfrin C."/>
            <person name="De Moro G."/>
            <person name="Figueras A."/>
            <person name="Novoa B."/>
            <person name="Venier P."/>
            <person name="Pallavicini A."/>
        </authorList>
    </citation>
    <scope>NUCLEOTIDE SEQUENCE</scope>
</reference>
<name>F0V4B4_MYTGA</name>
<dbReference type="PROSITE" id="PS50871">
    <property type="entry name" value="C1Q"/>
    <property type="match status" value="1"/>
</dbReference>
<dbReference type="GO" id="GO:0005581">
    <property type="term" value="C:collagen trimer"/>
    <property type="evidence" value="ECO:0007669"/>
    <property type="project" value="UniProtKB-KW"/>
</dbReference>
<dbReference type="SUPFAM" id="SSF49842">
    <property type="entry name" value="TNF-like"/>
    <property type="match status" value="1"/>
</dbReference>
<dbReference type="PRINTS" id="PR00007">
    <property type="entry name" value="COMPLEMNTC1Q"/>
</dbReference>
<keyword evidence="2" id="KW-0964">Secreted</keyword>
<evidence type="ECO:0000256" key="2">
    <source>
        <dbReference type="ARBA" id="ARBA00022525"/>
    </source>
</evidence>
<proteinExistence type="evidence at transcript level"/>
<accession>F0V4B4</accession>
<evidence type="ECO:0000256" key="3">
    <source>
        <dbReference type="SAM" id="Coils"/>
    </source>
</evidence>
<dbReference type="AlphaFoldDB" id="F0V4B4"/>
<evidence type="ECO:0000259" key="5">
    <source>
        <dbReference type="PROSITE" id="PS50871"/>
    </source>
</evidence>
<dbReference type="Gene3D" id="2.60.120.40">
    <property type="match status" value="1"/>
</dbReference>
<feature type="coiled-coil region" evidence="3">
    <location>
        <begin position="32"/>
        <end position="59"/>
    </location>
</feature>
<keyword evidence="3" id="KW-0175">Coiled coil</keyword>
<dbReference type="SMR" id="F0V4B4"/>
<dbReference type="Pfam" id="PF00386">
    <property type="entry name" value="C1q"/>
    <property type="match status" value="1"/>
</dbReference>
<dbReference type="InterPro" id="IPR050392">
    <property type="entry name" value="Collagen/C1q_domain"/>
</dbReference>
<comment type="subcellular location">
    <subcellularLocation>
        <location evidence="1">Secreted</location>
    </subcellularLocation>
</comment>
<feature type="signal peptide" evidence="4">
    <location>
        <begin position="1"/>
        <end position="19"/>
    </location>
</feature>
<sequence length="198" mass="22715">MDFIFKLCLIFVLLKVVPSKSIRNDTDTDSRMELMETSMEKMEQRILNLTNEVTKLSKRKKDEHVMFYVTLSSDITLNQRSIVKFNEIQYEEGANLNSGDGVFVSPVSGVFMFAWTIRTSSGKIIYTELMVDNVVKATQILQPGSSVPKIQTTQFVICRVNEGDHVWIETGKGFTSENFFDEYYSSKSSFMGILIHRF</sequence>
<dbReference type="SMART" id="SM00110">
    <property type="entry name" value="C1Q"/>
    <property type="match status" value="1"/>
</dbReference>
<keyword evidence="4" id="KW-0732">Signal</keyword>
<dbReference type="InterPro" id="IPR008983">
    <property type="entry name" value="Tumour_necrosis_fac-like_dom"/>
</dbReference>
<dbReference type="PANTHER" id="PTHR15427:SF33">
    <property type="entry name" value="COLLAGEN IV NC1 DOMAIN-CONTAINING PROTEIN"/>
    <property type="match status" value="1"/>
</dbReference>
<evidence type="ECO:0000256" key="4">
    <source>
        <dbReference type="SAM" id="SignalP"/>
    </source>
</evidence>
<gene>
    <name evidence="6" type="primary">MgC1q77</name>
</gene>
<dbReference type="InterPro" id="IPR001073">
    <property type="entry name" value="C1q_dom"/>
</dbReference>
<feature type="chain" id="PRO_5003262527" evidence="4">
    <location>
        <begin position="20"/>
        <end position="198"/>
    </location>
</feature>